<evidence type="ECO:0000256" key="1">
    <source>
        <dbReference type="SAM" id="Phobius"/>
    </source>
</evidence>
<protein>
    <submittedName>
        <fullName evidence="2">Polysaccharide biosynthesis protein</fullName>
    </submittedName>
</protein>
<dbReference type="EMBL" id="AODM01000052">
    <property type="protein sequence ID" value="EUJ51467.1"/>
    <property type="molecule type" value="Genomic_DNA"/>
</dbReference>
<keyword evidence="1" id="KW-0472">Membrane</keyword>
<proteinExistence type="predicted"/>
<keyword evidence="1" id="KW-1133">Transmembrane helix</keyword>
<keyword evidence="1" id="KW-0812">Transmembrane</keyword>
<evidence type="ECO:0000313" key="3">
    <source>
        <dbReference type="Proteomes" id="UP000019241"/>
    </source>
</evidence>
<gene>
    <name evidence="2" type="ORF">MCOL2_15247</name>
</gene>
<comment type="caution">
    <text evidence="2">The sequence shown here is derived from an EMBL/GenBank/DDBJ whole genome shotgun (WGS) entry which is preliminary data.</text>
</comment>
<dbReference type="Proteomes" id="UP000019241">
    <property type="component" value="Unassembled WGS sequence"/>
</dbReference>
<dbReference type="PATRIC" id="fig|1265822.4.peg.3099"/>
<dbReference type="RefSeq" id="WP_036064311.1">
    <property type="nucleotide sequence ID" value="NZ_AODM01000052.1"/>
</dbReference>
<accession>W7DIT9</accession>
<sequence length="81" mass="9124">MKKVTLNYIFVLLYQMTIMITPIFTMPYVLRVLLPNNIGIEAYISSIGQIFIAFASLGIGDYGRKVIASVTEPKQLGETFF</sequence>
<dbReference type="AlphaFoldDB" id="W7DIT9"/>
<feature type="transmembrane region" description="Helical" evidence="1">
    <location>
        <begin position="42"/>
        <end position="60"/>
    </location>
</feature>
<feature type="transmembrane region" description="Helical" evidence="1">
    <location>
        <begin position="7"/>
        <end position="30"/>
    </location>
</feature>
<organism evidence="2 3">
    <name type="scientific">Listeria fleischmannii FSL S10-1203</name>
    <dbReference type="NCBI Taxonomy" id="1265822"/>
    <lineage>
        <taxon>Bacteria</taxon>
        <taxon>Bacillati</taxon>
        <taxon>Bacillota</taxon>
        <taxon>Bacilli</taxon>
        <taxon>Bacillales</taxon>
        <taxon>Listeriaceae</taxon>
        <taxon>Listeria</taxon>
    </lineage>
</organism>
<evidence type="ECO:0000313" key="2">
    <source>
        <dbReference type="EMBL" id="EUJ51467.1"/>
    </source>
</evidence>
<name>W7DIT9_9LIST</name>
<reference evidence="2 3" key="1">
    <citation type="submission" date="2012-12" db="EMBL/GenBank/DDBJ databases">
        <title>Novel taxa of Listeriaceae from agricultural environments in the United States.</title>
        <authorList>
            <person name="den Bakker H.C."/>
            <person name="Allred A."/>
            <person name="Warchocki S."/>
            <person name="Wright E.M."/>
            <person name="Burrell A."/>
            <person name="Nightingale K.K."/>
            <person name="Kephart D."/>
            <person name="Wiedmann M."/>
        </authorList>
    </citation>
    <scope>NUCLEOTIDE SEQUENCE [LARGE SCALE GENOMIC DNA]</scope>
    <source>
        <strain evidence="2 3">FSL S10-1203</strain>
    </source>
</reference>